<keyword evidence="6 7" id="KW-0472">Membrane</keyword>
<keyword evidence="4 7" id="KW-0812">Transmembrane</keyword>
<feature type="transmembrane region" description="Helical" evidence="7">
    <location>
        <begin position="109"/>
        <end position="130"/>
    </location>
</feature>
<accession>A0ABS5F1Z2</accession>
<sequence>MQDMLDKTIVATRYVLAVFFLGLGVGLALYALRFLWKLGQLAGAILEPDESVFLIALLHLVDSALIGSLIVMLVVSSWDSLVSRLDAETAPNRVSWLAKLDPGNLKIKLATAIVAISSIHLLQIFMRVGSYNDRDIAWSMALHGLFIAAALALAIMDRLHGSEDSTGEKK</sequence>
<comment type="caution">
    <text evidence="8">The sequence shown here is derived from an EMBL/GenBank/DDBJ whole genome shotgun (WGS) entry which is preliminary data.</text>
</comment>
<feature type="transmembrane region" description="Helical" evidence="7">
    <location>
        <begin position="52"/>
        <end position="75"/>
    </location>
</feature>
<proteinExistence type="inferred from homology"/>
<evidence type="ECO:0000256" key="6">
    <source>
        <dbReference type="ARBA" id="ARBA00023136"/>
    </source>
</evidence>
<keyword evidence="9" id="KW-1185">Reference proteome</keyword>
<dbReference type="PANTHER" id="PTHR38596">
    <property type="entry name" value="UPF0114 PROTEIN YQHA"/>
    <property type="match status" value="1"/>
</dbReference>
<comment type="similarity">
    <text evidence="2 7">Belongs to the UPF0114 family.</text>
</comment>
<reference evidence="9" key="1">
    <citation type="journal article" date="2021" name="Syst. Appl. Microbiol.">
        <title>Roseomonas hellenica sp. nov., isolated from roots of wild-growing Alkanna tinctoria.</title>
        <authorList>
            <person name="Rat A."/>
            <person name="Naranjo H.D."/>
            <person name="Lebbe L."/>
            <person name="Cnockaert M."/>
            <person name="Krigas N."/>
            <person name="Grigoriadou K."/>
            <person name="Maloupa E."/>
            <person name="Willems A."/>
        </authorList>
    </citation>
    <scope>NUCLEOTIDE SEQUENCE [LARGE SCALE GENOMIC DNA]</scope>
    <source>
        <strain evidence="9">LMG 31523</strain>
    </source>
</reference>
<gene>
    <name evidence="8" type="ORF">GXW71_19690</name>
</gene>
<evidence type="ECO:0000256" key="5">
    <source>
        <dbReference type="ARBA" id="ARBA00022989"/>
    </source>
</evidence>
<comment type="subcellular location">
    <subcellularLocation>
        <location evidence="1 7">Cell membrane</location>
        <topology evidence="1 7">Multi-pass membrane protein</topology>
    </subcellularLocation>
</comment>
<dbReference type="EMBL" id="JAAGBB010000024">
    <property type="protein sequence ID" value="MBR0666591.1"/>
    <property type="molecule type" value="Genomic_DNA"/>
</dbReference>
<dbReference type="InterPro" id="IPR020761">
    <property type="entry name" value="UPF0114_bac"/>
</dbReference>
<evidence type="ECO:0000256" key="3">
    <source>
        <dbReference type="ARBA" id="ARBA00022475"/>
    </source>
</evidence>
<dbReference type="Pfam" id="PF03350">
    <property type="entry name" value="UPF0114"/>
    <property type="match status" value="1"/>
</dbReference>
<evidence type="ECO:0000256" key="1">
    <source>
        <dbReference type="ARBA" id="ARBA00004651"/>
    </source>
</evidence>
<evidence type="ECO:0000256" key="2">
    <source>
        <dbReference type="ARBA" id="ARBA00005774"/>
    </source>
</evidence>
<evidence type="ECO:0000256" key="7">
    <source>
        <dbReference type="HAMAP-Rule" id="MF_00143"/>
    </source>
</evidence>
<dbReference type="RefSeq" id="WP_211854292.1">
    <property type="nucleotide sequence ID" value="NZ_JAAGBB010000024.1"/>
</dbReference>
<feature type="transmembrane region" description="Helical" evidence="7">
    <location>
        <begin position="136"/>
        <end position="156"/>
    </location>
</feature>
<dbReference type="InterPro" id="IPR005134">
    <property type="entry name" value="UPF0114"/>
</dbReference>
<keyword evidence="3 7" id="KW-1003">Cell membrane</keyword>
<evidence type="ECO:0000313" key="9">
    <source>
        <dbReference type="Proteomes" id="UP001196870"/>
    </source>
</evidence>
<evidence type="ECO:0000256" key="4">
    <source>
        <dbReference type="ARBA" id="ARBA00022692"/>
    </source>
</evidence>
<dbReference type="Proteomes" id="UP001196870">
    <property type="component" value="Unassembled WGS sequence"/>
</dbReference>
<feature type="transmembrane region" description="Helical" evidence="7">
    <location>
        <begin position="12"/>
        <end position="32"/>
    </location>
</feature>
<name>A0ABS5F1Z2_9PROT</name>
<protein>
    <recommendedName>
        <fullName evidence="7">UPF0114 protein GXW71_19690</fullName>
    </recommendedName>
</protein>
<dbReference type="HAMAP" id="MF_00143">
    <property type="entry name" value="UPF0114"/>
    <property type="match status" value="1"/>
</dbReference>
<evidence type="ECO:0000313" key="8">
    <source>
        <dbReference type="EMBL" id="MBR0666591.1"/>
    </source>
</evidence>
<keyword evidence="5 7" id="KW-1133">Transmembrane helix</keyword>
<organism evidence="8 9">
    <name type="scientific">Plastoroseomonas hellenica</name>
    <dbReference type="NCBI Taxonomy" id="2687306"/>
    <lineage>
        <taxon>Bacteria</taxon>
        <taxon>Pseudomonadati</taxon>
        <taxon>Pseudomonadota</taxon>
        <taxon>Alphaproteobacteria</taxon>
        <taxon>Acetobacterales</taxon>
        <taxon>Acetobacteraceae</taxon>
        <taxon>Plastoroseomonas</taxon>
    </lineage>
</organism>
<dbReference type="PANTHER" id="PTHR38596:SF1">
    <property type="entry name" value="UPF0114 PROTEIN YQHA"/>
    <property type="match status" value="1"/>
</dbReference>